<dbReference type="RefSeq" id="WP_386768802.1">
    <property type="nucleotide sequence ID" value="NZ_JBHSTI010000034.1"/>
</dbReference>
<keyword evidence="3" id="KW-1185">Reference proteome</keyword>
<feature type="transmembrane region" description="Helical" evidence="1">
    <location>
        <begin position="86"/>
        <end position="108"/>
    </location>
</feature>
<keyword evidence="1" id="KW-0472">Membrane</keyword>
<evidence type="ECO:0000256" key="1">
    <source>
        <dbReference type="SAM" id="Phobius"/>
    </source>
</evidence>
<dbReference type="Proteomes" id="UP001596138">
    <property type="component" value="Unassembled WGS sequence"/>
</dbReference>
<protein>
    <recommendedName>
        <fullName evidence="4">DUF485 domain-containing protein</fullName>
    </recommendedName>
</protein>
<sequence length="125" mass="13545">MEDRPAKRVTVTHPRTAAARGSARRGVRGDVREQTPLGVTMITSLRRAQLRLAVLVGAGLVVVLGGIPVLFLAFPALRDLRLGGLSLGWIVLGLLVFPGICGAAWWYVRAAERTESEFVDLVERS</sequence>
<name>A0ABW1T6F7_9ACTN</name>
<proteinExistence type="predicted"/>
<dbReference type="EMBL" id="JBHSTI010000034">
    <property type="protein sequence ID" value="MFC6239482.1"/>
    <property type="molecule type" value="Genomic_DNA"/>
</dbReference>
<feature type="transmembrane region" description="Helical" evidence="1">
    <location>
        <begin position="52"/>
        <end position="74"/>
    </location>
</feature>
<gene>
    <name evidence="2" type="ORF">ACFQGU_16535</name>
</gene>
<reference evidence="3" key="1">
    <citation type="journal article" date="2019" name="Int. J. Syst. Evol. Microbiol.">
        <title>The Global Catalogue of Microorganisms (GCM) 10K type strain sequencing project: providing services to taxonomists for standard genome sequencing and annotation.</title>
        <authorList>
            <consortium name="The Broad Institute Genomics Platform"/>
            <consortium name="The Broad Institute Genome Sequencing Center for Infectious Disease"/>
            <person name="Wu L."/>
            <person name="Ma J."/>
        </authorList>
    </citation>
    <scope>NUCLEOTIDE SEQUENCE [LARGE SCALE GENOMIC DNA]</scope>
    <source>
        <strain evidence="3">CGMCC 4.7317</strain>
    </source>
</reference>
<evidence type="ECO:0008006" key="4">
    <source>
        <dbReference type="Google" id="ProtNLM"/>
    </source>
</evidence>
<organism evidence="2 3">
    <name type="scientific">Longivirga aurantiaca</name>
    <dbReference type="NCBI Taxonomy" id="1837743"/>
    <lineage>
        <taxon>Bacteria</taxon>
        <taxon>Bacillati</taxon>
        <taxon>Actinomycetota</taxon>
        <taxon>Actinomycetes</taxon>
        <taxon>Sporichthyales</taxon>
        <taxon>Sporichthyaceae</taxon>
        <taxon>Longivirga</taxon>
    </lineage>
</organism>
<keyword evidence="1" id="KW-0812">Transmembrane</keyword>
<evidence type="ECO:0000313" key="2">
    <source>
        <dbReference type="EMBL" id="MFC6239482.1"/>
    </source>
</evidence>
<accession>A0ABW1T6F7</accession>
<comment type="caution">
    <text evidence="2">The sequence shown here is derived from an EMBL/GenBank/DDBJ whole genome shotgun (WGS) entry which is preliminary data.</text>
</comment>
<evidence type="ECO:0000313" key="3">
    <source>
        <dbReference type="Proteomes" id="UP001596138"/>
    </source>
</evidence>
<keyword evidence="1" id="KW-1133">Transmembrane helix</keyword>